<dbReference type="AlphaFoldDB" id="A0A917F4N1"/>
<feature type="signal peptide" evidence="2">
    <location>
        <begin position="1"/>
        <end position="23"/>
    </location>
</feature>
<dbReference type="RefSeq" id="WP_229660830.1">
    <property type="nucleotide sequence ID" value="NZ_BMKQ01000001.1"/>
</dbReference>
<reference evidence="4" key="1">
    <citation type="journal article" date="2014" name="Int. J. Syst. Evol. Microbiol.">
        <title>Complete genome sequence of Corynebacterium casei LMG S-19264T (=DSM 44701T), isolated from a smear-ripened cheese.</title>
        <authorList>
            <consortium name="US DOE Joint Genome Institute (JGI-PGF)"/>
            <person name="Walter F."/>
            <person name="Albersmeier A."/>
            <person name="Kalinowski J."/>
            <person name="Ruckert C."/>
        </authorList>
    </citation>
    <scope>NUCLEOTIDE SEQUENCE</scope>
    <source>
        <strain evidence="4">CGMCC 1.16067</strain>
    </source>
</reference>
<feature type="chain" id="PRO_5037111339" description="GmrSD restriction endonucleases C-terminal domain-containing protein" evidence="2">
    <location>
        <begin position="24"/>
        <end position="347"/>
    </location>
</feature>
<feature type="compositionally biased region" description="Basic and acidic residues" evidence="1">
    <location>
        <begin position="277"/>
        <end position="294"/>
    </location>
</feature>
<name>A0A917F4N1_9ACTN</name>
<dbReference type="EMBL" id="BMKQ01000001">
    <property type="protein sequence ID" value="GGF49957.1"/>
    <property type="molecule type" value="Genomic_DNA"/>
</dbReference>
<accession>A0A917F4N1</accession>
<feature type="compositionally biased region" description="Low complexity" evidence="1">
    <location>
        <begin position="48"/>
        <end position="70"/>
    </location>
</feature>
<dbReference type="Proteomes" id="UP000649179">
    <property type="component" value="Unassembled WGS sequence"/>
</dbReference>
<protein>
    <recommendedName>
        <fullName evidence="3">GmrSD restriction endonucleases C-terminal domain-containing protein</fullName>
    </recommendedName>
</protein>
<evidence type="ECO:0000256" key="1">
    <source>
        <dbReference type="SAM" id="MobiDB-lite"/>
    </source>
</evidence>
<dbReference type="PANTHER" id="PTHR24094:SF15">
    <property type="entry name" value="AMP-DEPENDENT SYNTHETASE_LIGASE DOMAIN-CONTAINING PROTEIN-RELATED"/>
    <property type="match status" value="1"/>
</dbReference>
<dbReference type="Pfam" id="PF07510">
    <property type="entry name" value="GmrSD_C"/>
    <property type="match status" value="1"/>
</dbReference>
<dbReference type="InterPro" id="IPR011089">
    <property type="entry name" value="GmrSD_C"/>
</dbReference>
<feature type="region of interest" description="Disordered" evidence="1">
    <location>
        <begin position="262"/>
        <end position="307"/>
    </location>
</feature>
<sequence>MPSPAPARLLASLALVGTLTGCAALPSTEHTSQGRAPGSITVAEDRAGSTPTPSTATATEAAPSAPASAATPPPGPGSALAAVSTLVVGGRGPMTGYDRDAFGQAWYDADRNGCDTRNDVLRRDLVDRVMKNDCKVLAGTRAPDPYTGRDIRFEVGGASELDVDHVVALGDAWQTGAAQWGPAKRYALANDPLELLAVDASANRQKGDGDTATWLPANKAFRCAYVARQVAVKQKYRLRVTPAERDAMVRVLSRCGDLALPGPGAAPTRAPLPRTRVRTEARAETRTETRDDSAPRGFADTGASSGSQVVHPGAFCTPVGATGVTTAGTPMGCSTKPGDDRARWRSR</sequence>
<comment type="caution">
    <text evidence="4">The sequence shown here is derived from an EMBL/GenBank/DDBJ whole genome shotgun (WGS) entry which is preliminary data.</text>
</comment>
<evidence type="ECO:0000313" key="5">
    <source>
        <dbReference type="Proteomes" id="UP000649179"/>
    </source>
</evidence>
<feature type="region of interest" description="Disordered" evidence="1">
    <location>
        <begin position="327"/>
        <end position="347"/>
    </location>
</feature>
<organism evidence="4 5">
    <name type="scientific">Marmoricola endophyticus</name>
    <dbReference type="NCBI Taxonomy" id="2040280"/>
    <lineage>
        <taxon>Bacteria</taxon>
        <taxon>Bacillati</taxon>
        <taxon>Actinomycetota</taxon>
        <taxon>Actinomycetes</taxon>
        <taxon>Propionibacteriales</taxon>
        <taxon>Nocardioidaceae</taxon>
        <taxon>Marmoricola</taxon>
    </lineage>
</organism>
<proteinExistence type="predicted"/>
<dbReference type="PANTHER" id="PTHR24094">
    <property type="entry name" value="SECRETED PROTEIN"/>
    <property type="match status" value="1"/>
</dbReference>
<evidence type="ECO:0000256" key="2">
    <source>
        <dbReference type="SAM" id="SignalP"/>
    </source>
</evidence>
<feature type="compositionally biased region" description="Basic and acidic residues" evidence="1">
    <location>
        <begin position="337"/>
        <end position="347"/>
    </location>
</feature>
<evidence type="ECO:0000259" key="3">
    <source>
        <dbReference type="Pfam" id="PF07510"/>
    </source>
</evidence>
<feature type="region of interest" description="Disordered" evidence="1">
    <location>
        <begin position="43"/>
        <end position="78"/>
    </location>
</feature>
<gene>
    <name evidence="4" type="ORF">GCM10011519_24960</name>
</gene>
<keyword evidence="5" id="KW-1185">Reference proteome</keyword>
<reference evidence="4" key="2">
    <citation type="submission" date="2020-09" db="EMBL/GenBank/DDBJ databases">
        <authorList>
            <person name="Sun Q."/>
            <person name="Zhou Y."/>
        </authorList>
    </citation>
    <scope>NUCLEOTIDE SEQUENCE</scope>
    <source>
        <strain evidence="4">CGMCC 1.16067</strain>
    </source>
</reference>
<evidence type="ECO:0000313" key="4">
    <source>
        <dbReference type="EMBL" id="GGF49957.1"/>
    </source>
</evidence>
<keyword evidence="2" id="KW-0732">Signal</keyword>
<feature type="domain" description="GmrSD restriction endonucleases C-terminal" evidence="3">
    <location>
        <begin position="116"/>
        <end position="251"/>
    </location>
</feature>